<feature type="transmembrane region" description="Helical" evidence="1">
    <location>
        <begin position="167"/>
        <end position="188"/>
    </location>
</feature>
<dbReference type="EMBL" id="CP060713">
    <property type="protein sequence ID" value="QNN51803.1"/>
    <property type="molecule type" value="Genomic_DNA"/>
</dbReference>
<protein>
    <submittedName>
        <fullName evidence="2">ABC transporter permease subunit</fullName>
    </submittedName>
</protein>
<proteinExistence type="predicted"/>
<organism evidence="2 3">
    <name type="scientific">Nocardioides mesophilus</name>
    <dbReference type="NCBI Taxonomy" id="433659"/>
    <lineage>
        <taxon>Bacteria</taxon>
        <taxon>Bacillati</taxon>
        <taxon>Actinomycetota</taxon>
        <taxon>Actinomycetes</taxon>
        <taxon>Propionibacteriales</taxon>
        <taxon>Nocardioidaceae</taxon>
        <taxon>Nocardioides</taxon>
    </lineage>
</organism>
<evidence type="ECO:0000256" key="1">
    <source>
        <dbReference type="SAM" id="Phobius"/>
    </source>
</evidence>
<feature type="transmembrane region" description="Helical" evidence="1">
    <location>
        <begin position="136"/>
        <end position="160"/>
    </location>
</feature>
<dbReference type="KEGG" id="nmes:H9L09_14810"/>
<dbReference type="RefSeq" id="WP_187577642.1">
    <property type="nucleotide sequence ID" value="NZ_CP060713.1"/>
</dbReference>
<name>A0A7G9R878_9ACTN</name>
<feature type="transmembrane region" description="Helical" evidence="1">
    <location>
        <begin position="20"/>
        <end position="39"/>
    </location>
</feature>
<sequence>MRATLASEYLKLRTLRLPALLLVMGTVFSGAIGVSGVLMQPAGTPLDIDQAGRAVTAPIWFLVAVVAILASAGEFQHHTIRTTLLSTPHRTDVLISKAVVMGGYGAVMTGLGMAASITAVLVTARIDGVPLDAGGAAAWFGLAAAVWAGALFGMLAAALGMLTRGTALALTALLLWYFVGEGVLPVVLRQPGLSHWTPSGVATTLTYPAFEQLSTVLASGAALFGYTAVFVAAAAWMFLRRDPD</sequence>
<dbReference type="PANTHER" id="PTHR37305:SF1">
    <property type="entry name" value="MEMBRANE PROTEIN"/>
    <property type="match status" value="1"/>
</dbReference>
<feature type="transmembrane region" description="Helical" evidence="1">
    <location>
        <begin position="216"/>
        <end position="239"/>
    </location>
</feature>
<feature type="transmembrane region" description="Helical" evidence="1">
    <location>
        <begin position="98"/>
        <end position="124"/>
    </location>
</feature>
<evidence type="ECO:0000313" key="2">
    <source>
        <dbReference type="EMBL" id="QNN51803.1"/>
    </source>
</evidence>
<keyword evidence="1" id="KW-1133">Transmembrane helix</keyword>
<feature type="transmembrane region" description="Helical" evidence="1">
    <location>
        <begin position="59"/>
        <end position="77"/>
    </location>
</feature>
<dbReference type="PANTHER" id="PTHR37305">
    <property type="entry name" value="INTEGRAL MEMBRANE PROTEIN-RELATED"/>
    <property type="match status" value="1"/>
</dbReference>
<keyword evidence="1" id="KW-0812">Transmembrane</keyword>
<evidence type="ECO:0000313" key="3">
    <source>
        <dbReference type="Proteomes" id="UP000515947"/>
    </source>
</evidence>
<keyword evidence="1" id="KW-0472">Membrane</keyword>
<keyword evidence="3" id="KW-1185">Reference proteome</keyword>
<accession>A0A7G9R878</accession>
<dbReference type="Proteomes" id="UP000515947">
    <property type="component" value="Chromosome"/>
</dbReference>
<dbReference type="AlphaFoldDB" id="A0A7G9R878"/>
<reference evidence="2 3" key="1">
    <citation type="submission" date="2020-08" db="EMBL/GenBank/DDBJ databases">
        <title>Genome sequence of Nocardioides mesophilus KACC 16243T.</title>
        <authorList>
            <person name="Hyun D.-W."/>
            <person name="Bae J.-W."/>
        </authorList>
    </citation>
    <scope>NUCLEOTIDE SEQUENCE [LARGE SCALE GENOMIC DNA]</scope>
    <source>
        <strain evidence="2 3">KACC 16243</strain>
    </source>
</reference>
<gene>
    <name evidence="2" type="ORF">H9L09_14810</name>
</gene>